<dbReference type="PANTHER" id="PTHR23150">
    <property type="entry name" value="SULFATASE MODIFYING FACTOR 1, 2"/>
    <property type="match status" value="1"/>
</dbReference>
<dbReference type="InterPro" id="IPR051043">
    <property type="entry name" value="Sulfatase_Mod_Factor_Kinase"/>
</dbReference>
<dbReference type="InterPro" id="IPR005532">
    <property type="entry name" value="SUMF_dom"/>
</dbReference>
<evidence type="ECO:0000259" key="1">
    <source>
        <dbReference type="Pfam" id="PF03781"/>
    </source>
</evidence>
<dbReference type="PANTHER" id="PTHR23150:SF19">
    <property type="entry name" value="FORMYLGLYCINE-GENERATING ENZYME"/>
    <property type="match status" value="1"/>
</dbReference>
<dbReference type="EMBL" id="AE008384">
    <property type="protein sequence ID" value="AAM32504.1"/>
    <property type="molecule type" value="Genomic_DNA"/>
</dbReference>
<accession>Q8PTA9</accession>
<feature type="domain" description="Sulfatase-modifying factor enzyme-like" evidence="1">
    <location>
        <begin position="138"/>
        <end position="366"/>
    </location>
</feature>
<dbReference type="InterPro" id="IPR042095">
    <property type="entry name" value="SUMF_sf"/>
</dbReference>
<dbReference type="Proteomes" id="UP000000595">
    <property type="component" value="Chromosome"/>
</dbReference>
<dbReference type="Pfam" id="PF03781">
    <property type="entry name" value="FGE-sulfatase"/>
    <property type="match status" value="1"/>
</dbReference>
<dbReference type="RefSeq" id="WP_011034716.1">
    <property type="nucleotide sequence ID" value="NC_003901.1"/>
</dbReference>
<dbReference type="GeneID" id="1481150"/>
<dbReference type="eggNOG" id="arCOG03517">
    <property type="taxonomic scope" value="Archaea"/>
</dbReference>
<organism evidence="2 3">
    <name type="scientific">Methanosarcina mazei (strain ATCC BAA-159 / DSM 3647 / Goe1 / Go1 / JCM 11833 / OCM 88)</name>
    <name type="common">Methanosarcina frisia</name>
    <dbReference type="NCBI Taxonomy" id="192952"/>
    <lineage>
        <taxon>Archaea</taxon>
        <taxon>Methanobacteriati</taxon>
        <taxon>Methanobacteriota</taxon>
        <taxon>Stenosarchaea group</taxon>
        <taxon>Methanomicrobia</taxon>
        <taxon>Methanosarcinales</taxon>
        <taxon>Methanosarcinaceae</taxon>
        <taxon>Methanosarcina</taxon>
    </lineage>
</organism>
<dbReference type="PATRIC" id="fig|192952.21.peg.3242"/>
<dbReference type="InterPro" id="IPR016187">
    <property type="entry name" value="CTDL_fold"/>
</dbReference>
<proteinExistence type="predicted"/>
<dbReference type="HOGENOM" id="CLU_012431_2_1_2"/>
<sequence>MRPLDSNIYFYGECISFEDSNSIINNFKEGLTENSARFFTEDSIEGLKGHLTEEVTEEINEEITEEVTEEITEEVTEEITEEVTEEITEDLSRHPARDSSGALEDTVKSLSQNLIESPVHVNNEVIGGSQIRNAMGMEFVLVPAGEFLMGSPLNEKRRKLWESPVHGVTIKKPFYLGKYPVTQEQWCRVMGNNPSYFRGEKHPVENVSWKEAQEFVRKLNALEDTGEKSPVYRLPTEAEWEYAARAGNSGSYFFGDDESKLKEYAWFLENSGLETHPVGLKNPNPWGFYDLYGNVGEWVQDEYHISYKGAPSDGRAWESLFSSVSVPVRIRRGGGWNGNAGCCRSAERLFAAQDKKLNSLGFRIVREYNFQI</sequence>
<dbReference type="AlphaFoldDB" id="Q8PTA9"/>
<dbReference type="Gene3D" id="3.90.1580.10">
    <property type="entry name" value="paralog of FGE (formylglycine-generating enzyme)"/>
    <property type="match status" value="1"/>
</dbReference>
<name>Q8PTA9_METMA</name>
<evidence type="ECO:0000313" key="3">
    <source>
        <dbReference type="Proteomes" id="UP000000595"/>
    </source>
</evidence>
<dbReference type="KEGG" id="mma:MM_2808"/>
<protein>
    <submittedName>
        <fullName evidence="2">Conserved protein</fullName>
    </submittedName>
</protein>
<reference evidence="2 3" key="1">
    <citation type="journal article" date="2002" name="J. Mol. Microbiol. Biotechnol.">
        <title>The genome of Methanosarcina mazei: evidence for lateral gene transfer between Bacteria and Archaea.</title>
        <authorList>
            <person name="Deppenmeier U."/>
            <person name="Johann A."/>
            <person name="Hartsch T."/>
            <person name="Merkl R."/>
            <person name="Schmitz R.A."/>
            <person name="Martinez-Arias R."/>
            <person name="Henne A."/>
            <person name="Wiezer A."/>
            <person name="Baumer S."/>
            <person name="Jacobi C."/>
            <person name="Bruggemann H."/>
            <person name="Lienard T."/>
            <person name="Christmann A."/>
            <person name="Bomeke M."/>
            <person name="Steckel S."/>
            <person name="Bhattacharyya A."/>
            <person name="Lykidis A."/>
            <person name="Overbeek R."/>
            <person name="Klenk H.P."/>
            <person name="Gunsalus R.P."/>
            <person name="Fritz H.J."/>
            <person name="Gottschalk G."/>
        </authorList>
    </citation>
    <scope>NUCLEOTIDE SEQUENCE [LARGE SCALE GENOMIC DNA]</scope>
    <source>
        <strain evidence="3">ATCC BAA-159 / DSM 3647 / Goe1 / Go1 / JCM 11833 / OCM 88</strain>
    </source>
</reference>
<dbReference type="GO" id="GO:0120147">
    <property type="term" value="F:formylglycine-generating oxidase activity"/>
    <property type="evidence" value="ECO:0007669"/>
    <property type="project" value="TreeGrafter"/>
</dbReference>
<evidence type="ECO:0000313" key="2">
    <source>
        <dbReference type="EMBL" id="AAM32504.1"/>
    </source>
</evidence>
<gene>
    <name evidence="2" type="ordered locus">MM_2808</name>
</gene>
<dbReference type="SUPFAM" id="SSF56436">
    <property type="entry name" value="C-type lectin-like"/>
    <property type="match status" value="1"/>
</dbReference>